<evidence type="ECO:0000256" key="1">
    <source>
        <dbReference type="ARBA" id="ARBA00004651"/>
    </source>
</evidence>
<feature type="transmembrane region" description="Helical" evidence="6">
    <location>
        <begin position="12"/>
        <end position="31"/>
    </location>
</feature>
<evidence type="ECO:0000256" key="4">
    <source>
        <dbReference type="ARBA" id="ARBA00022989"/>
    </source>
</evidence>
<evidence type="ECO:0000256" key="6">
    <source>
        <dbReference type="SAM" id="Phobius"/>
    </source>
</evidence>
<evidence type="ECO:0000256" key="5">
    <source>
        <dbReference type="ARBA" id="ARBA00023136"/>
    </source>
</evidence>
<dbReference type="Pfam" id="PF02653">
    <property type="entry name" value="BPD_transp_2"/>
    <property type="match status" value="1"/>
</dbReference>
<sequence>MQTSLIASLRTPRGLVTTALLLVLALLPLLTQALDQRYLLLVGTRIVIWSIAAASLNMILGYGGLVSFGHAAFFGIGGYTVGILSANGINSGWIQWPAAVAIAGVWAALIGALSLRTRGVYFIMITLAFAQLVYYLGSGLEAYGGDDGLNIGRSRFSGLIDLRDKASFYWLCFALLLATLWFSSRLVNSRFGYVLRGAKSNELRMTALGFPIFRYRLAAFAIAGAFGALAGILLANEGAYISPAMMSWVKSGDLIVIVVLGGMGALFGPLYGAIGFFAVEEFLKPLLDLLHKGWGEYWQIVFGPLLVMVALYAQGGIDSLLGRRHG</sequence>
<name>A0A1T4RLL5_9HYPH</name>
<feature type="transmembrane region" description="Helical" evidence="6">
    <location>
        <begin position="38"/>
        <end position="59"/>
    </location>
</feature>
<feature type="transmembrane region" description="Helical" evidence="6">
    <location>
        <begin position="297"/>
        <end position="317"/>
    </location>
</feature>
<feature type="transmembrane region" description="Helical" evidence="6">
    <location>
        <begin position="65"/>
        <end position="84"/>
    </location>
</feature>
<evidence type="ECO:0000313" key="8">
    <source>
        <dbReference type="Proteomes" id="UP000190092"/>
    </source>
</evidence>
<evidence type="ECO:0000256" key="2">
    <source>
        <dbReference type="ARBA" id="ARBA00022475"/>
    </source>
</evidence>
<dbReference type="AlphaFoldDB" id="A0A1T4RLL5"/>
<evidence type="ECO:0000313" key="7">
    <source>
        <dbReference type="EMBL" id="SKA16884.1"/>
    </source>
</evidence>
<dbReference type="InterPro" id="IPR043428">
    <property type="entry name" value="LivM-like"/>
</dbReference>
<keyword evidence="5 6" id="KW-0472">Membrane</keyword>
<gene>
    <name evidence="7" type="ORF">SAMN02745126_03914</name>
</gene>
<feature type="transmembrane region" description="Helical" evidence="6">
    <location>
        <begin position="254"/>
        <end position="277"/>
    </location>
</feature>
<keyword evidence="4 6" id="KW-1133">Transmembrane helix</keyword>
<dbReference type="InterPro" id="IPR001851">
    <property type="entry name" value="ABC_transp_permease"/>
</dbReference>
<dbReference type="STRING" id="225324.SAMN02745126_03914"/>
<reference evidence="8" key="1">
    <citation type="submission" date="2017-02" db="EMBL/GenBank/DDBJ databases">
        <authorList>
            <person name="Varghese N."/>
            <person name="Submissions S."/>
        </authorList>
    </citation>
    <scope>NUCLEOTIDE SEQUENCE [LARGE SCALE GENOMIC DNA]</scope>
    <source>
        <strain evidence="8">ATCC 27094</strain>
    </source>
</reference>
<dbReference type="GO" id="GO:0005886">
    <property type="term" value="C:plasma membrane"/>
    <property type="evidence" value="ECO:0007669"/>
    <property type="project" value="UniProtKB-SubCell"/>
</dbReference>
<dbReference type="GO" id="GO:0015658">
    <property type="term" value="F:branched-chain amino acid transmembrane transporter activity"/>
    <property type="evidence" value="ECO:0007669"/>
    <property type="project" value="InterPro"/>
</dbReference>
<dbReference type="PANTHER" id="PTHR30482:SF17">
    <property type="entry name" value="ABC TRANSPORTER ATP-BINDING PROTEIN"/>
    <property type="match status" value="1"/>
</dbReference>
<feature type="transmembrane region" description="Helical" evidence="6">
    <location>
        <begin position="121"/>
        <end position="145"/>
    </location>
</feature>
<dbReference type="CDD" id="cd06581">
    <property type="entry name" value="TM_PBP1_LivM_like"/>
    <property type="match status" value="1"/>
</dbReference>
<accession>A0A1T4RLL5</accession>
<evidence type="ECO:0000256" key="3">
    <source>
        <dbReference type="ARBA" id="ARBA00022692"/>
    </source>
</evidence>
<proteinExistence type="predicted"/>
<keyword evidence="2" id="KW-1003">Cell membrane</keyword>
<feature type="transmembrane region" description="Helical" evidence="6">
    <location>
        <begin position="213"/>
        <end position="234"/>
    </location>
</feature>
<dbReference type="PANTHER" id="PTHR30482">
    <property type="entry name" value="HIGH-AFFINITY BRANCHED-CHAIN AMINO ACID TRANSPORT SYSTEM PERMEASE"/>
    <property type="match status" value="1"/>
</dbReference>
<feature type="transmembrane region" description="Helical" evidence="6">
    <location>
        <begin position="96"/>
        <end position="115"/>
    </location>
</feature>
<feature type="transmembrane region" description="Helical" evidence="6">
    <location>
        <begin position="166"/>
        <end position="184"/>
    </location>
</feature>
<keyword evidence="8" id="KW-1185">Reference proteome</keyword>
<protein>
    <submittedName>
        <fullName evidence="7">Branched-chain amino acid transport system permease protein</fullName>
    </submittedName>
</protein>
<dbReference type="Proteomes" id="UP000190092">
    <property type="component" value="Unassembled WGS sequence"/>
</dbReference>
<dbReference type="EMBL" id="FUWJ01000005">
    <property type="protein sequence ID" value="SKA16884.1"/>
    <property type="molecule type" value="Genomic_DNA"/>
</dbReference>
<keyword evidence="3 6" id="KW-0812">Transmembrane</keyword>
<dbReference type="RefSeq" id="WP_218191157.1">
    <property type="nucleotide sequence ID" value="NZ_FUWJ01000005.1"/>
</dbReference>
<comment type="subcellular location">
    <subcellularLocation>
        <location evidence="1">Cell membrane</location>
        <topology evidence="1">Multi-pass membrane protein</topology>
    </subcellularLocation>
</comment>
<organism evidence="7 8">
    <name type="scientific">Enhydrobacter aerosaccus</name>
    <dbReference type="NCBI Taxonomy" id="225324"/>
    <lineage>
        <taxon>Bacteria</taxon>
        <taxon>Pseudomonadati</taxon>
        <taxon>Pseudomonadota</taxon>
        <taxon>Alphaproteobacteria</taxon>
        <taxon>Hyphomicrobiales</taxon>
        <taxon>Enhydrobacter</taxon>
    </lineage>
</organism>